<feature type="compositionally biased region" description="Polar residues" evidence="1">
    <location>
        <begin position="896"/>
        <end position="908"/>
    </location>
</feature>
<gene>
    <name evidence="5" type="ORF">D0866_03617</name>
    <name evidence="4" type="ORF">D0867_03239</name>
    <name evidence="3" type="ORF">D0868_12636</name>
    <name evidence="2" type="ORF">D0869_02425</name>
</gene>
<dbReference type="EMBL" id="QWIM01000270">
    <property type="protein sequence ID" value="RMY36897.1"/>
    <property type="molecule type" value="Genomic_DNA"/>
</dbReference>
<dbReference type="Proteomes" id="UP000282582">
    <property type="component" value="Unassembled WGS sequence"/>
</dbReference>
<name>A0A3M7A295_HORWE</name>
<feature type="compositionally biased region" description="Polar residues" evidence="1">
    <location>
        <begin position="163"/>
        <end position="173"/>
    </location>
</feature>
<evidence type="ECO:0000313" key="2">
    <source>
        <dbReference type="EMBL" id="RMX87349.1"/>
    </source>
</evidence>
<feature type="compositionally biased region" description="Polar residues" evidence="1">
    <location>
        <begin position="54"/>
        <end position="73"/>
    </location>
</feature>
<evidence type="ECO:0000313" key="7">
    <source>
        <dbReference type="Proteomes" id="UP000276864"/>
    </source>
</evidence>
<protein>
    <submittedName>
        <fullName evidence="4">Uncharacterized protein</fullName>
    </submittedName>
</protein>
<evidence type="ECO:0000256" key="1">
    <source>
        <dbReference type="SAM" id="MobiDB-lite"/>
    </source>
</evidence>
<dbReference type="EMBL" id="QWIL01000239">
    <property type="protein sequence ID" value="RMY21593.1"/>
    <property type="molecule type" value="Genomic_DNA"/>
</dbReference>
<feature type="region of interest" description="Disordered" evidence="1">
    <location>
        <begin position="523"/>
        <end position="547"/>
    </location>
</feature>
<organism evidence="4 6">
    <name type="scientific">Hortaea werneckii</name>
    <name type="common">Black yeast</name>
    <name type="synonym">Cladosporium werneckii</name>
    <dbReference type="NCBI Taxonomy" id="91943"/>
    <lineage>
        <taxon>Eukaryota</taxon>
        <taxon>Fungi</taxon>
        <taxon>Dikarya</taxon>
        <taxon>Ascomycota</taxon>
        <taxon>Pezizomycotina</taxon>
        <taxon>Dothideomycetes</taxon>
        <taxon>Dothideomycetidae</taxon>
        <taxon>Mycosphaerellales</taxon>
        <taxon>Teratosphaeriaceae</taxon>
        <taxon>Hortaea</taxon>
    </lineage>
</organism>
<feature type="region of interest" description="Disordered" evidence="1">
    <location>
        <begin position="194"/>
        <end position="359"/>
    </location>
</feature>
<dbReference type="AlphaFoldDB" id="A0A3M7A295"/>
<feature type="compositionally biased region" description="Low complexity" evidence="1">
    <location>
        <begin position="123"/>
        <end position="144"/>
    </location>
</feature>
<feature type="compositionally biased region" description="Basic and acidic residues" evidence="1">
    <location>
        <begin position="98"/>
        <end position="109"/>
    </location>
</feature>
<feature type="compositionally biased region" description="Polar residues" evidence="1">
    <location>
        <begin position="228"/>
        <end position="256"/>
    </location>
</feature>
<accession>A0A3M7A295</accession>
<dbReference type="VEuPathDB" id="FungiDB:BTJ68_03323"/>
<evidence type="ECO:0000313" key="6">
    <source>
        <dbReference type="Proteomes" id="UP000271337"/>
    </source>
</evidence>
<sequence length="1064" mass="114547">MPLTERDVNTPRDLPRTKSHSAQRDTSYHRLNDENSPRAANKTTPPSQRLLAPTKSSAAKVSTPPRTHQTGQNTPHSLPLSRLPRRTPPPGAVCASAKDIRRDFERPAAVEEASINAVELSRQKALSKSSGQSGKSSSGSSLALDATVDKSSLSEKALPSRPVASQVNALSPSKHSRSLLDASEKPLTLTIAGGECDWPTLTPRSASAGPTNGSHIPNKTANDRILSQRFSSDVTVRSTLTSNTSTHPRSHTTAGQESVLPPAMIPSEISGSGPKNLEGVTAQHYNGSHNAAPARNGTDTKESETFPTKRNDRIAPEEKIRRHTPSPANFSRPKPRPTSILPSRLPSPSPSPSPMPATAAAVAVTRNQKTASRIPIPDTKKATLIDIKSRRSSGALSSKIEHAKGPSFGRGRLDAPEALKILDQGMKRRQLKRTDTSDSTMTSATASTRVFTQGETPSLDYDRTSSPDCTNGPSSSDEEEVFTPTDRPNEFWAASSRLQRPPSFCVDGIGRHADKSFEFMSRAPPSKSPYTQPLQTIPSQSAFPTSDVTDNALQRSSSKLAAIRKRFSDLQSEHADYTAVFRHGPVPESTRVSLIELLNECEEEDARLSRDGCATLDDDARRHITSTLFTLEGKGDSPTLEVDNETLYTMFGHLRACLEKTPKTASFYENAVVAQKYLDQPQSVPQRLHLQHGRRTEVSPVMHNFEQSSTSSLTPMVPVASKWSESSTSAQDGGSGSDRISPRNTQHIQLDPAPSVAKPGHLRRTPPDAPRSIGYPSRIPDKVNALLGPGESGVATPLPVRRTSSPTLGKRKPGSVKTARETMMRGGFARTTASVESKKSSKTPTSTGRPLTALTEMPRGRAPSNEKPQSKSDAAGGPKTPRARSKSKQVLNKISGLFSNRRLNQNSAVPPVPKLEKDGYLHRDIAVTANGSPVLKVQSASALSGLPGGTPSTLNGRTPDSHSRAGNSSPGTPVNSVAGNEEIAELKDLTGSLTRRAHRESDMQRRQRLLMFAKVLNDSVLSAQEAKIASEKARQAANSAQAHYEMTQKSIEMLHRLAGALGRT</sequence>
<evidence type="ECO:0000313" key="4">
    <source>
        <dbReference type="EMBL" id="RMY21593.1"/>
    </source>
</evidence>
<feature type="compositionally biased region" description="Basic and acidic residues" evidence="1">
    <location>
        <begin position="298"/>
        <end position="320"/>
    </location>
</feature>
<dbReference type="EMBL" id="QWIJ01000120">
    <property type="protein sequence ID" value="RMX87349.1"/>
    <property type="molecule type" value="Genomic_DNA"/>
</dbReference>
<dbReference type="Proteomes" id="UP000271337">
    <property type="component" value="Unassembled WGS sequence"/>
</dbReference>
<feature type="compositionally biased region" description="Polar residues" evidence="1">
    <location>
        <begin position="950"/>
        <end position="978"/>
    </location>
</feature>
<feature type="compositionally biased region" description="Polar residues" evidence="1">
    <location>
        <begin position="705"/>
        <end position="714"/>
    </location>
</feature>
<feature type="compositionally biased region" description="Polar residues" evidence="1">
    <location>
        <begin position="466"/>
        <end position="475"/>
    </location>
</feature>
<dbReference type="Proteomes" id="UP000281245">
    <property type="component" value="Unassembled WGS sequence"/>
</dbReference>
<evidence type="ECO:0000313" key="9">
    <source>
        <dbReference type="Proteomes" id="UP000282582"/>
    </source>
</evidence>
<evidence type="ECO:0000313" key="8">
    <source>
        <dbReference type="Proteomes" id="UP000281245"/>
    </source>
</evidence>
<reference evidence="6 7" key="1">
    <citation type="journal article" date="2018" name="BMC Genomics">
        <title>Genomic evidence for intraspecific hybridization in a clonal and extremely halotolerant yeast.</title>
        <authorList>
            <person name="Gostincar C."/>
            <person name="Stajich J.E."/>
            <person name="Zupancic J."/>
            <person name="Zalar P."/>
            <person name="Gunde-Cimerman N."/>
        </authorList>
    </citation>
    <scope>NUCLEOTIDE SEQUENCE [LARGE SCALE GENOMIC DNA]</scope>
    <source>
        <strain evidence="5 7">EXF-6651</strain>
        <strain evidence="3 9">EXF-6654</strain>
        <strain evidence="2 8">EXF-6656</strain>
        <strain evidence="4 6">EXF-6669</strain>
    </source>
</reference>
<feature type="region of interest" description="Disordered" evidence="1">
    <location>
        <begin position="942"/>
        <end position="981"/>
    </location>
</feature>
<feature type="region of interest" description="Disordered" evidence="1">
    <location>
        <begin position="705"/>
        <end position="890"/>
    </location>
</feature>
<feature type="compositionally biased region" description="Polar residues" evidence="1">
    <location>
        <begin position="202"/>
        <end position="220"/>
    </location>
</feature>
<dbReference type="OrthoDB" id="3896449at2759"/>
<evidence type="ECO:0000313" key="3">
    <source>
        <dbReference type="EMBL" id="RMX93818.1"/>
    </source>
</evidence>
<proteinExistence type="predicted"/>
<feature type="compositionally biased region" description="Pro residues" evidence="1">
    <location>
        <begin position="345"/>
        <end position="355"/>
    </location>
</feature>
<feature type="compositionally biased region" description="Low complexity" evidence="1">
    <location>
        <begin position="437"/>
        <end position="448"/>
    </location>
</feature>
<feature type="compositionally biased region" description="Basic and acidic residues" evidence="1">
    <location>
        <begin position="1"/>
        <end position="36"/>
    </location>
</feature>
<feature type="compositionally biased region" description="Polar residues" evidence="1">
    <location>
        <begin position="723"/>
        <end position="732"/>
    </location>
</feature>
<dbReference type="EMBL" id="QWIK01001564">
    <property type="protein sequence ID" value="RMX93818.1"/>
    <property type="molecule type" value="Genomic_DNA"/>
</dbReference>
<feature type="region of interest" description="Disordered" evidence="1">
    <location>
        <begin position="1"/>
        <end position="181"/>
    </location>
</feature>
<feature type="compositionally biased region" description="Polar residues" evidence="1">
    <location>
        <begin position="528"/>
        <end position="547"/>
    </location>
</feature>
<evidence type="ECO:0000313" key="5">
    <source>
        <dbReference type="EMBL" id="RMY36897.1"/>
    </source>
</evidence>
<comment type="caution">
    <text evidence="4">The sequence shown here is derived from an EMBL/GenBank/DDBJ whole genome shotgun (WGS) entry which is preliminary data.</text>
</comment>
<feature type="region of interest" description="Disordered" evidence="1">
    <location>
        <begin position="896"/>
        <end position="915"/>
    </location>
</feature>
<dbReference type="Proteomes" id="UP000276864">
    <property type="component" value="Unassembled WGS sequence"/>
</dbReference>
<feature type="region of interest" description="Disordered" evidence="1">
    <location>
        <begin position="429"/>
        <end position="484"/>
    </location>
</feature>